<dbReference type="PANTHER" id="PTHR43433:SF5">
    <property type="entry name" value="AB HYDROLASE-1 DOMAIN-CONTAINING PROTEIN"/>
    <property type="match status" value="1"/>
</dbReference>
<dbReference type="Pfam" id="PF00561">
    <property type="entry name" value="Abhydrolase_1"/>
    <property type="match status" value="1"/>
</dbReference>
<accession>V4R4G9</accession>
<dbReference type="GO" id="GO:0047570">
    <property type="term" value="F:3-oxoadipate enol-lactonase activity"/>
    <property type="evidence" value="ECO:0007669"/>
    <property type="project" value="UniProtKB-EC"/>
</dbReference>
<evidence type="ECO:0000259" key="1">
    <source>
        <dbReference type="Pfam" id="PF00561"/>
    </source>
</evidence>
<organism evidence="2 3">
    <name type="scientific">Lutibaculum baratangense AMV1</name>
    <dbReference type="NCBI Taxonomy" id="631454"/>
    <lineage>
        <taxon>Bacteria</taxon>
        <taxon>Pseudomonadati</taxon>
        <taxon>Pseudomonadota</taxon>
        <taxon>Alphaproteobacteria</taxon>
        <taxon>Hyphomicrobiales</taxon>
        <taxon>Tepidamorphaceae</taxon>
        <taxon>Lutibaculum</taxon>
    </lineage>
</organism>
<keyword evidence="3" id="KW-1185">Reference proteome</keyword>
<dbReference type="eggNOG" id="COG0596">
    <property type="taxonomic scope" value="Bacteria"/>
</dbReference>
<dbReference type="PATRIC" id="fig|631454.5.peg.626"/>
<name>V4R4G9_9HYPH</name>
<dbReference type="InterPro" id="IPR000073">
    <property type="entry name" value="AB_hydrolase_1"/>
</dbReference>
<dbReference type="Proteomes" id="UP000017819">
    <property type="component" value="Unassembled WGS sequence"/>
</dbReference>
<proteinExistence type="predicted"/>
<evidence type="ECO:0000313" key="2">
    <source>
        <dbReference type="EMBL" id="ESR26852.1"/>
    </source>
</evidence>
<protein>
    <submittedName>
        <fullName evidence="2">Beta-ketoadipate enol-lactone hydrolase</fullName>
        <ecNumber evidence="2">3.1.1.24</ecNumber>
    </submittedName>
</protein>
<dbReference type="InterPro" id="IPR029058">
    <property type="entry name" value="AB_hydrolase_fold"/>
</dbReference>
<dbReference type="Gene3D" id="3.40.50.1820">
    <property type="entry name" value="alpha/beta hydrolase"/>
    <property type="match status" value="1"/>
</dbReference>
<feature type="domain" description="AB hydrolase-1" evidence="1">
    <location>
        <begin position="32"/>
        <end position="252"/>
    </location>
</feature>
<dbReference type="SUPFAM" id="SSF53474">
    <property type="entry name" value="alpha/beta-Hydrolases"/>
    <property type="match status" value="1"/>
</dbReference>
<dbReference type="EC" id="3.1.1.24" evidence="2"/>
<dbReference type="PANTHER" id="PTHR43433">
    <property type="entry name" value="HYDROLASE, ALPHA/BETA FOLD FAMILY PROTEIN"/>
    <property type="match status" value="1"/>
</dbReference>
<dbReference type="InterPro" id="IPR050471">
    <property type="entry name" value="AB_hydrolase"/>
</dbReference>
<comment type="caution">
    <text evidence="2">The sequence shown here is derived from an EMBL/GenBank/DDBJ whole genome shotgun (WGS) entry which is preliminary data.</text>
</comment>
<sequence>MDGVAAAQDRFVKTPAGGRIRFVTSGEGAGVPVVFLNSLAADLSMWDGVVARLGDRRTLRLDARGHGRSDVVEGTSTIADLGRDALAVMDAAGIERAVICGLSLGGLTAMWIAGHAPERVAGLVLANTAVNFPPAQMWHDRAAAAREQGFEPLVQPTLERWLTEEFRARHPEAAEAVRAMIASTPAEGYAAACGVLAEADTTEELSGYDGPVLVMTGDRDQSTPAARAEEMKALNEGAELLILKGAHLSSVEAADAFAAQLMGFCERIDG</sequence>
<dbReference type="PRINTS" id="PR00111">
    <property type="entry name" value="ABHYDROLASE"/>
</dbReference>
<dbReference type="OrthoDB" id="9793083at2"/>
<dbReference type="EMBL" id="AWXZ01000013">
    <property type="protein sequence ID" value="ESR26852.1"/>
    <property type="molecule type" value="Genomic_DNA"/>
</dbReference>
<dbReference type="RefSeq" id="WP_023430785.1">
    <property type="nucleotide sequence ID" value="NZ_AWXZ01000013.1"/>
</dbReference>
<dbReference type="STRING" id="631454.N177_0636"/>
<evidence type="ECO:0000313" key="3">
    <source>
        <dbReference type="Proteomes" id="UP000017819"/>
    </source>
</evidence>
<keyword evidence="2" id="KW-0378">Hydrolase</keyword>
<reference evidence="2 3" key="1">
    <citation type="journal article" date="2014" name="Genome Announc.">
        <title>Draft Genome Sequence of Lutibaculum baratangense Strain AMV1T, Isolated from a Mud Volcano in Andamans, India.</title>
        <authorList>
            <person name="Singh A."/>
            <person name="Sreenivas A."/>
            <person name="Sathyanarayana Reddy G."/>
            <person name="Pinnaka A.K."/>
            <person name="Shivaji S."/>
        </authorList>
    </citation>
    <scope>NUCLEOTIDE SEQUENCE [LARGE SCALE GENOMIC DNA]</scope>
    <source>
        <strain evidence="2 3">AMV1</strain>
    </source>
</reference>
<dbReference type="AlphaFoldDB" id="V4R4G9"/>
<gene>
    <name evidence="2" type="ORF">N177_0636</name>
</gene>